<dbReference type="InterPro" id="IPR050445">
    <property type="entry name" value="Bact_polysacc_biosynth/exp"/>
</dbReference>
<evidence type="ECO:0000313" key="9">
    <source>
        <dbReference type="Proteomes" id="UP000012043"/>
    </source>
</evidence>
<comment type="caution">
    <text evidence="8">The sequence shown here is derived from an EMBL/GenBank/DDBJ whole genome shotgun (WGS) entry which is preliminary data.</text>
</comment>
<dbReference type="InterPro" id="IPR003856">
    <property type="entry name" value="LPS_length_determ_N"/>
</dbReference>
<evidence type="ECO:0000256" key="4">
    <source>
        <dbReference type="ARBA" id="ARBA00022989"/>
    </source>
</evidence>
<dbReference type="PANTHER" id="PTHR32309">
    <property type="entry name" value="TYROSINE-PROTEIN KINASE"/>
    <property type="match status" value="1"/>
</dbReference>
<sequence length="320" mass="35908">MPKMLTRNLMSDQVQQPVSQVADDEIDLRELFSALWQGKWIIIVTTFLFSVASVFYALSLPDIYKSEVTLAPVSEDSGLKIPGQLGGLAALAGVNLGGAGGGDKTILALEILKSRDFLGRFILENDLYIPIFASTGWDLINNKLIIDPKIYDEISAEWVRVINPPFKAKPSIHEVVDSFKKSLSISQDKMTGIVKLSVSHYSPYLAKDIADKLVSRINEEMRKRDLEEAELSIIYLNSQIMTTTLADVRNMLYSLIEEQTKTLMIANVRREYVFKTIDPAIVPEFKAKPYRALISALGFGFGLLISIFFLLTKFFLSNRK</sequence>
<accession>J1QJJ2</accession>
<evidence type="ECO:0000256" key="6">
    <source>
        <dbReference type="SAM" id="Phobius"/>
    </source>
</evidence>
<keyword evidence="9" id="KW-1185">Reference proteome</keyword>
<evidence type="ECO:0000259" key="7">
    <source>
        <dbReference type="Pfam" id="PF02706"/>
    </source>
</evidence>
<evidence type="ECO:0000256" key="3">
    <source>
        <dbReference type="ARBA" id="ARBA00022692"/>
    </source>
</evidence>
<dbReference type="EMBL" id="ALAB01000019">
    <property type="protein sequence ID" value="EJI85731.1"/>
    <property type="molecule type" value="Genomic_DNA"/>
</dbReference>
<dbReference type="GO" id="GO:0005886">
    <property type="term" value="C:plasma membrane"/>
    <property type="evidence" value="ECO:0007669"/>
    <property type="project" value="UniProtKB-SubCell"/>
</dbReference>
<proteinExistence type="predicted"/>
<evidence type="ECO:0000256" key="1">
    <source>
        <dbReference type="ARBA" id="ARBA00004651"/>
    </source>
</evidence>
<name>J1QJJ2_9ALTE</name>
<keyword evidence="4 6" id="KW-1133">Transmembrane helix</keyword>
<evidence type="ECO:0000256" key="2">
    <source>
        <dbReference type="ARBA" id="ARBA00022475"/>
    </source>
</evidence>
<dbReference type="GO" id="GO:0004713">
    <property type="term" value="F:protein tyrosine kinase activity"/>
    <property type="evidence" value="ECO:0007669"/>
    <property type="project" value="TreeGrafter"/>
</dbReference>
<keyword evidence="5 6" id="KW-0472">Membrane</keyword>
<dbReference type="PANTHER" id="PTHR32309:SF13">
    <property type="entry name" value="FERRIC ENTEROBACTIN TRANSPORT PROTEIN FEPE"/>
    <property type="match status" value="1"/>
</dbReference>
<evidence type="ECO:0000256" key="5">
    <source>
        <dbReference type="ARBA" id="ARBA00023136"/>
    </source>
</evidence>
<dbReference type="Proteomes" id="UP000012043">
    <property type="component" value="Unassembled WGS sequence"/>
</dbReference>
<keyword evidence="2" id="KW-1003">Cell membrane</keyword>
<dbReference type="AlphaFoldDB" id="J1QJJ2"/>
<dbReference type="Pfam" id="PF02706">
    <property type="entry name" value="Wzz"/>
    <property type="match status" value="1"/>
</dbReference>
<feature type="domain" description="Polysaccharide chain length determinant N-terminal" evidence="7">
    <location>
        <begin position="24"/>
        <end position="122"/>
    </location>
</feature>
<protein>
    <submittedName>
        <fullName evidence="8">Lipopolysaccharide biosynthesis protein</fullName>
    </submittedName>
</protein>
<reference evidence="8 9" key="1">
    <citation type="journal article" date="2012" name="J. Bacteriol.">
        <title>Genome Sequence of Pectin-Degrading Alishewanella aestuarii Strain B11T, Isolated from Tidal Flat Sediment.</title>
        <authorList>
            <person name="Jung J."/>
            <person name="Choi S."/>
            <person name="Chun J."/>
            <person name="Park W."/>
        </authorList>
    </citation>
    <scope>NUCLEOTIDE SEQUENCE [LARGE SCALE GENOMIC DNA]</scope>
    <source>
        <strain evidence="8 9">B11</strain>
    </source>
</reference>
<gene>
    <name evidence="8" type="ORF">AEST_13960</name>
</gene>
<evidence type="ECO:0000313" key="8">
    <source>
        <dbReference type="EMBL" id="EJI85731.1"/>
    </source>
</evidence>
<feature type="transmembrane region" description="Helical" evidence="6">
    <location>
        <begin position="40"/>
        <end position="58"/>
    </location>
</feature>
<comment type="subcellular location">
    <subcellularLocation>
        <location evidence="1">Cell membrane</location>
        <topology evidence="1">Multi-pass membrane protein</topology>
    </subcellularLocation>
</comment>
<keyword evidence="3 6" id="KW-0812">Transmembrane</keyword>
<organism evidence="8 9">
    <name type="scientific">Alishewanella aestuarii B11</name>
    <dbReference type="NCBI Taxonomy" id="1197174"/>
    <lineage>
        <taxon>Bacteria</taxon>
        <taxon>Pseudomonadati</taxon>
        <taxon>Pseudomonadota</taxon>
        <taxon>Gammaproteobacteria</taxon>
        <taxon>Alteromonadales</taxon>
        <taxon>Alteromonadaceae</taxon>
        <taxon>Alishewanella</taxon>
    </lineage>
</organism>
<dbReference type="PATRIC" id="fig|1197174.4.peg.1365"/>
<feature type="transmembrane region" description="Helical" evidence="6">
    <location>
        <begin position="292"/>
        <end position="316"/>
    </location>
</feature>